<reference evidence="3 4" key="1">
    <citation type="journal article" date="2021" name="Genome Biol.">
        <title>AFLAP: assembly-free linkage analysis pipeline using k-mers from genome sequencing data.</title>
        <authorList>
            <person name="Fletcher K."/>
            <person name="Zhang L."/>
            <person name="Gil J."/>
            <person name="Han R."/>
            <person name="Cavanaugh K."/>
            <person name="Michelmore R."/>
        </authorList>
    </citation>
    <scope>NUCLEOTIDE SEQUENCE [LARGE SCALE GENOMIC DNA]</scope>
    <source>
        <strain evidence="3 4">SF5</strain>
    </source>
</reference>
<dbReference type="GeneID" id="94346880"/>
<dbReference type="CDD" id="cd05402">
    <property type="entry name" value="NT_PAP_TUTase"/>
    <property type="match status" value="1"/>
</dbReference>
<dbReference type="Pfam" id="PF22600">
    <property type="entry name" value="MTPAP-like_central"/>
    <property type="match status" value="1"/>
</dbReference>
<dbReference type="SUPFAM" id="SSF81301">
    <property type="entry name" value="Nucleotidyltransferase"/>
    <property type="match status" value="1"/>
</dbReference>
<dbReference type="InterPro" id="IPR043519">
    <property type="entry name" value="NT_sf"/>
</dbReference>
<dbReference type="EMBL" id="SHOA02000014">
    <property type="protein sequence ID" value="TDH67278.1"/>
    <property type="molecule type" value="Genomic_DNA"/>
</dbReference>
<dbReference type="Gene3D" id="1.10.1410.10">
    <property type="match status" value="1"/>
</dbReference>
<evidence type="ECO:0000313" key="4">
    <source>
        <dbReference type="Proteomes" id="UP000294530"/>
    </source>
</evidence>
<dbReference type="AlphaFoldDB" id="A0A976FI93"/>
<dbReference type="GO" id="GO:0031123">
    <property type="term" value="P:RNA 3'-end processing"/>
    <property type="evidence" value="ECO:0007669"/>
    <property type="project" value="TreeGrafter"/>
</dbReference>
<keyword evidence="1" id="KW-0479">Metal-binding</keyword>
<evidence type="ECO:0000313" key="3">
    <source>
        <dbReference type="EMBL" id="TDH67278.1"/>
    </source>
</evidence>
<dbReference type="GO" id="GO:0008270">
    <property type="term" value="F:zinc ion binding"/>
    <property type="evidence" value="ECO:0007669"/>
    <property type="project" value="UniProtKB-KW"/>
</dbReference>
<dbReference type="PANTHER" id="PTHR23092:SF15">
    <property type="entry name" value="INACTIVE NON-CANONICAL POLY(A) RNA POLYMERASE PROTEIN TRF4-2-RELATED"/>
    <property type="match status" value="1"/>
</dbReference>
<organism evidence="3 4">
    <name type="scientific">Bremia lactucae</name>
    <name type="common">Lettuce downy mildew</name>
    <dbReference type="NCBI Taxonomy" id="4779"/>
    <lineage>
        <taxon>Eukaryota</taxon>
        <taxon>Sar</taxon>
        <taxon>Stramenopiles</taxon>
        <taxon>Oomycota</taxon>
        <taxon>Peronosporomycetes</taxon>
        <taxon>Peronosporales</taxon>
        <taxon>Peronosporaceae</taxon>
        <taxon>Bremia</taxon>
    </lineage>
</organism>
<dbReference type="RefSeq" id="XP_067816777.1">
    <property type="nucleotide sequence ID" value="XM_067961209.1"/>
</dbReference>
<feature type="zinc finger region" description="C3H1-type" evidence="1">
    <location>
        <begin position="102"/>
        <end position="130"/>
    </location>
</feature>
<keyword evidence="4" id="KW-1185">Reference proteome</keyword>
<comment type="caution">
    <text evidence="3">The sequence shown here is derived from an EMBL/GenBank/DDBJ whole genome shotgun (WGS) entry which is preliminary data.</text>
</comment>
<dbReference type="InterPro" id="IPR054708">
    <property type="entry name" value="MTPAP-like_central"/>
</dbReference>
<dbReference type="KEGG" id="blac:94346880"/>
<keyword evidence="1" id="KW-0862">Zinc</keyword>
<dbReference type="GO" id="GO:0003729">
    <property type="term" value="F:mRNA binding"/>
    <property type="evidence" value="ECO:0007669"/>
    <property type="project" value="TreeGrafter"/>
</dbReference>
<evidence type="ECO:0000259" key="2">
    <source>
        <dbReference type="PROSITE" id="PS50103"/>
    </source>
</evidence>
<keyword evidence="1" id="KW-0863">Zinc-finger</keyword>
<accession>A0A976FI93</accession>
<dbReference type="GO" id="GO:0043634">
    <property type="term" value="P:polyadenylation-dependent ncRNA catabolic process"/>
    <property type="evidence" value="ECO:0007669"/>
    <property type="project" value="TreeGrafter"/>
</dbReference>
<sequence>MSIITGKRAHFTFGQLEQKSFVIFMHNTQRVQVAMADNNATAGSRNVDQRIADMPRYGWLPAPMQRSYAVSNPSPDCLKYRQVYRNTSCDHRYSNNTNQKYRKVQKPCVKFRFEYGCSFGNKCRYSHDLRPFYSDYYEYHFWDELIWSEVNPMPRQDFQNCLHRQISHFVKSPPRPTLSPEHQFFSTSNMPKREHIFNFSRHYQLLSDDARVVHGHNFLCEEAILMENNMKQSKIHKCHELNASKATRGLECSDDYSHPDIKALATEGDVADKRIHTHENQWHNNMQHSRKYAASDERPNAANGNSADCYFNLKRHLSNQVDGSGGLSPVQCAKQLCQGQEQRYDSEYANMCAVQQMQISTLPYTWYLVKEQFYSNLSRQVEEFVQYVDTTLATIKRHKQQAVDFLQGMVRTLWPDAVIDVYGSSYTGLALPVSDIDCVLVSRSLEEMQPLAVLEVLAAEVERRLWMKKVELLRSAKIPVLKMTYSLDSTEQEVLLDLTCGHSAGHTGIEARDYIYSLKKEMPALRPLVMVLKEHLVCKQLNAAYTGGISSYVLVVLVARFLQACGGTHETSFVSNGKLRDINSRRSYSESACGINFSEEDAHVSNFRDAVLVAQPRWCYTFSRGGHLTWQTDLGSLLMLFLETYIMFDYRRFGISIKNEGSYFVLPPDKIVLTHCSVVIPFVADPMKPGRNICNCFRMHEVIQSWLELYRNLAARVPIATCIGNDSTT</sequence>
<feature type="domain" description="C3H1-type" evidence="2">
    <location>
        <begin position="102"/>
        <end position="130"/>
    </location>
</feature>
<name>A0A976FI93_BRELC</name>
<dbReference type="SUPFAM" id="SSF81631">
    <property type="entry name" value="PAP/OAS1 substrate-binding domain"/>
    <property type="match status" value="1"/>
</dbReference>
<protein>
    <recommendedName>
        <fullName evidence="2">C3H1-type domain-containing protein</fullName>
    </recommendedName>
</protein>
<evidence type="ECO:0000256" key="1">
    <source>
        <dbReference type="PROSITE-ProRule" id="PRU00723"/>
    </source>
</evidence>
<dbReference type="Gene3D" id="3.30.460.10">
    <property type="entry name" value="Beta Polymerase, domain 2"/>
    <property type="match status" value="1"/>
</dbReference>
<gene>
    <name evidence="3" type="ORF">CCR75_003112</name>
</gene>
<dbReference type="OrthoDB" id="273917at2759"/>
<dbReference type="Proteomes" id="UP000294530">
    <property type="component" value="Unassembled WGS sequence"/>
</dbReference>
<dbReference type="GO" id="GO:1990817">
    <property type="term" value="F:poly(A) RNA polymerase activity"/>
    <property type="evidence" value="ECO:0007669"/>
    <property type="project" value="InterPro"/>
</dbReference>
<dbReference type="GO" id="GO:0005730">
    <property type="term" value="C:nucleolus"/>
    <property type="evidence" value="ECO:0007669"/>
    <property type="project" value="TreeGrafter"/>
</dbReference>
<proteinExistence type="predicted"/>
<dbReference type="InterPro" id="IPR045862">
    <property type="entry name" value="Trf4-like"/>
</dbReference>
<dbReference type="PANTHER" id="PTHR23092">
    <property type="entry name" value="POLY(A) RNA POLYMERASE"/>
    <property type="match status" value="1"/>
</dbReference>
<dbReference type="PROSITE" id="PS50103">
    <property type="entry name" value="ZF_C3H1"/>
    <property type="match status" value="1"/>
</dbReference>
<dbReference type="InterPro" id="IPR000571">
    <property type="entry name" value="Znf_CCCH"/>
</dbReference>
<dbReference type="GO" id="GO:0031499">
    <property type="term" value="C:TRAMP complex"/>
    <property type="evidence" value="ECO:0007669"/>
    <property type="project" value="TreeGrafter"/>
</dbReference>